<evidence type="ECO:0000313" key="7">
    <source>
        <dbReference type="Proteomes" id="UP000194137"/>
    </source>
</evidence>
<dbReference type="PANTHER" id="PTHR35008">
    <property type="entry name" value="BLL4482 PROTEIN-RELATED"/>
    <property type="match status" value="1"/>
</dbReference>
<gene>
    <name evidence="6" type="ORF">CAK95_18590</name>
</gene>
<dbReference type="SUPFAM" id="SSF46626">
    <property type="entry name" value="Cytochrome c"/>
    <property type="match status" value="2"/>
</dbReference>
<keyword evidence="3 4" id="KW-0408">Iron</keyword>
<protein>
    <submittedName>
        <fullName evidence="6">Cystathionine gamma-synthase</fullName>
    </submittedName>
</protein>
<keyword evidence="7" id="KW-1185">Reference proteome</keyword>
<organism evidence="6 7">
    <name type="scientific">Pseudorhodoplanes sinuspersici</name>
    <dbReference type="NCBI Taxonomy" id="1235591"/>
    <lineage>
        <taxon>Bacteria</taxon>
        <taxon>Pseudomonadati</taxon>
        <taxon>Pseudomonadota</taxon>
        <taxon>Alphaproteobacteria</taxon>
        <taxon>Hyphomicrobiales</taxon>
        <taxon>Pseudorhodoplanes</taxon>
    </lineage>
</organism>
<feature type="domain" description="Cytochrome c" evidence="5">
    <location>
        <begin position="190"/>
        <end position="283"/>
    </location>
</feature>
<dbReference type="InterPro" id="IPR051459">
    <property type="entry name" value="Cytochrome_c-type_DH"/>
</dbReference>
<sequence>MTTSAQLLSFLLRRVTAVTAVAAAIVLASLGPVFAQHLNAPADPAWSVPEIGALPDTPQNRLIRHGRDLITATYAHIGPDVADEAKRYAGNNLACTNCHLNAGTKKFGIPLWGLWDEFPQYSKRSGTDISIEDRINSCMSRSMNGKPLPVDSPEMQAFAAYIKFLSTDVQPGEKLSGLGAGKMPELKRAADPVRGRAIYARACAKCHMPDGQGLLRNRRVPSMGYLAPPLWGPDSFNDGAGMGRLTNAANFIHFNMPNGTSYDEPRLSQRDAWDVAAYVISRPRPKMADLNKDFPDLLLKPIDTPYGPYADGFSQRQHQFGPFGPIKAAIARLKAKKLESEKKN</sequence>
<evidence type="ECO:0000313" key="6">
    <source>
        <dbReference type="EMBL" id="ARQ00874.1"/>
    </source>
</evidence>
<dbReference type="Pfam" id="PF21342">
    <property type="entry name" value="SoxA-TsdA_cyt-c"/>
    <property type="match status" value="1"/>
</dbReference>
<dbReference type="PANTHER" id="PTHR35008:SF9">
    <property type="entry name" value="CYTOCHROME C DOMAIN-CONTAINING PROTEIN"/>
    <property type="match status" value="1"/>
</dbReference>
<reference evidence="6 7" key="1">
    <citation type="submission" date="2017-05" db="EMBL/GenBank/DDBJ databases">
        <title>Full genome sequence of Pseudorhodoplanes sinuspersici.</title>
        <authorList>
            <person name="Dastgheib S.M.M."/>
            <person name="Shavandi M."/>
            <person name="Tirandaz H."/>
        </authorList>
    </citation>
    <scope>NUCLEOTIDE SEQUENCE [LARGE SCALE GENOMIC DNA]</scope>
    <source>
        <strain evidence="6 7">RIPI110</strain>
    </source>
</reference>
<evidence type="ECO:0000256" key="4">
    <source>
        <dbReference type="PROSITE-ProRule" id="PRU00433"/>
    </source>
</evidence>
<dbReference type="Pfam" id="PF13442">
    <property type="entry name" value="Cytochrome_CBB3"/>
    <property type="match status" value="1"/>
</dbReference>
<dbReference type="KEGG" id="psin:CAK95_18590"/>
<keyword evidence="1 4" id="KW-0349">Heme</keyword>
<dbReference type="GO" id="GO:0020037">
    <property type="term" value="F:heme binding"/>
    <property type="evidence" value="ECO:0007669"/>
    <property type="project" value="InterPro"/>
</dbReference>
<dbReference type="OrthoDB" id="9779283at2"/>
<dbReference type="RefSeq" id="WP_086089268.1">
    <property type="nucleotide sequence ID" value="NZ_CP021112.1"/>
</dbReference>
<dbReference type="PROSITE" id="PS51007">
    <property type="entry name" value="CYTC"/>
    <property type="match status" value="1"/>
</dbReference>
<keyword evidence="2 4" id="KW-0479">Metal-binding</keyword>
<dbReference type="STRING" id="1235591.CAK95_18590"/>
<dbReference type="GO" id="GO:0046872">
    <property type="term" value="F:metal ion binding"/>
    <property type="evidence" value="ECO:0007669"/>
    <property type="project" value="UniProtKB-KW"/>
</dbReference>
<dbReference type="GO" id="GO:0009055">
    <property type="term" value="F:electron transfer activity"/>
    <property type="evidence" value="ECO:0007669"/>
    <property type="project" value="InterPro"/>
</dbReference>
<evidence type="ECO:0000256" key="3">
    <source>
        <dbReference type="ARBA" id="ARBA00023004"/>
    </source>
</evidence>
<dbReference type="InterPro" id="IPR009056">
    <property type="entry name" value="Cyt_c-like_dom"/>
</dbReference>
<accession>A0A1W6ZU10</accession>
<dbReference type="AlphaFoldDB" id="A0A1W6ZU10"/>
<evidence type="ECO:0000259" key="5">
    <source>
        <dbReference type="PROSITE" id="PS51007"/>
    </source>
</evidence>
<evidence type="ECO:0000256" key="2">
    <source>
        <dbReference type="ARBA" id="ARBA00022723"/>
    </source>
</evidence>
<dbReference type="EMBL" id="CP021112">
    <property type="protein sequence ID" value="ARQ00874.1"/>
    <property type="molecule type" value="Genomic_DNA"/>
</dbReference>
<dbReference type="Gene3D" id="1.10.760.10">
    <property type="entry name" value="Cytochrome c-like domain"/>
    <property type="match status" value="2"/>
</dbReference>
<evidence type="ECO:0000256" key="1">
    <source>
        <dbReference type="ARBA" id="ARBA00022617"/>
    </source>
</evidence>
<name>A0A1W6ZU10_9HYPH</name>
<proteinExistence type="predicted"/>
<dbReference type="Proteomes" id="UP000194137">
    <property type="component" value="Chromosome"/>
</dbReference>
<dbReference type="InterPro" id="IPR036909">
    <property type="entry name" value="Cyt_c-like_dom_sf"/>
</dbReference>